<comment type="similarity">
    <text evidence="1">Belongs to the AfsR/DnrI/RedD regulatory family.</text>
</comment>
<keyword evidence="3" id="KW-0805">Transcription regulation</keyword>
<name>A0ABT7GV34_9ACTN</name>
<evidence type="ECO:0000256" key="6">
    <source>
        <dbReference type="PROSITE-ProRule" id="PRU01091"/>
    </source>
</evidence>
<dbReference type="PROSITE" id="PS51755">
    <property type="entry name" value="OMPR_PHOB"/>
    <property type="match status" value="1"/>
</dbReference>
<sequence length="243" mass="27580">MRHGASVYRPRGPKVRKLLALLIVRANETVPVDHLIDELWEGDPPATAVNTVRTHVYHLRQELGQWLGHEAVQDLLTTEATGYALNAEEHQTDLAVFRRTCARGRQELRAGHLEAAYESFGDALGMWRGPALADVRQGHVLAAHAREIEELQLHAQEKWIEVAMRLGYYREVLPQLRNLVASHPYNEWLHARLIDALHQSGRRGDALRAFQDVRTVLAHELGLEPSEDLRRMQRCVLVGSRAS</sequence>
<keyword evidence="2" id="KW-0902">Two-component regulatory system</keyword>
<keyword evidence="4 6" id="KW-0238">DNA-binding</keyword>
<dbReference type="RefSeq" id="WP_285343227.1">
    <property type="nucleotide sequence ID" value="NZ_JASITI010000019.1"/>
</dbReference>
<evidence type="ECO:0000256" key="5">
    <source>
        <dbReference type="ARBA" id="ARBA00023163"/>
    </source>
</evidence>
<evidence type="ECO:0000313" key="8">
    <source>
        <dbReference type="EMBL" id="MDK9497448.1"/>
    </source>
</evidence>
<feature type="domain" description="OmpR/PhoB-type" evidence="7">
    <location>
        <begin position="1"/>
        <end position="87"/>
    </location>
</feature>
<gene>
    <name evidence="8" type="ORF">QEZ40_002107</name>
</gene>
<dbReference type="Pfam" id="PF03704">
    <property type="entry name" value="BTAD"/>
    <property type="match status" value="1"/>
</dbReference>
<accession>A0ABT7GV34</accession>
<reference evidence="8 9" key="1">
    <citation type="submission" date="2023-05" db="EMBL/GenBank/DDBJ databases">
        <title>Sequencing and Assembly of Streptomyces sp. NP73.</title>
        <authorList>
            <person name="Konwar A.N."/>
            <person name="Saikia K."/>
            <person name="Thakur D."/>
        </authorList>
    </citation>
    <scope>NUCLEOTIDE SEQUENCE [LARGE SCALE GENOMIC DNA]</scope>
    <source>
        <strain evidence="8 9">NP73</strain>
    </source>
</reference>
<dbReference type="EMBL" id="JASITI010000019">
    <property type="protein sequence ID" value="MDK9497448.1"/>
    <property type="molecule type" value="Genomic_DNA"/>
</dbReference>
<keyword evidence="5" id="KW-0804">Transcription</keyword>
<organism evidence="8 9">
    <name type="scientific">Streptomyces katrae</name>
    <dbReference type="NCBI Taxonomy" id="68223"/>
    <lineage>
        <taxon>Bacteria</taxon>
        <taxon>Bacillati</taxon>
        <taxon>Actinomycetota</taxon>
        <taxon>Actinomycetes</taxon>
        <taxon>Kitasatosporales</taxon>
        <taxon>Streptomycetaceae</taxon>
        <taxon>Streptomyces</taxon>
    </lineage>
</organism>
<protein>
    <submittedName>
        <fullName evidence="8">AfsR/SARP family transcriptional regulator</fullName>
    </submittedName>
</protein>
<dbReference type="Gene3D" id="1.10.10.10">
    <property type="entry name" value="Winged helix-like DNA-binding domain superfamily/Winged helix DNA-binding domain"/>
    <property type="match status" value="1"/>
</dbReference>
<dbReference type="PANTHER" id="PTHR35807:SF1">
    <property type="entry name" value="TRANSCRIPTIONAL REGULATOR REDD"/>
    <property type="match status" value="1"/>
</dbReference>
<dbReference type="Gene3D" id="1.25.40.10">
    <property type="entry name" value="Tetratricopeptide repeat domain"/>
    <property type="match status" value="1"/>
</dbReference>
<keyword evidence="9" id="KW-1185">Reference proteome</keyword>
<evidence type="ECO:0000256" key="1">
    <source>
        <dbReference type="ARBA" id="ARBA00005820"/>
    </source>
</evidence>
<dbReference type="CDD" id="cd15831">
    <property type="entry name" value="BTAD"/>
    <property type="match status" value="1"/>
</dbReference>
<dbReference type="Proteomes" id="UP001223390">
    <property type="component" value="Unassembled WGS sequence"/>
</dbReference>
<dbReference type="SMART" id="SM01043">
    <property type="entry name" value="BTAD"/>
    <property type="match status" value="1"/>
</dbReference>
<dbReference type="InterPro" id="IPR036388">
    <property type="entry name" value="WH-like_DNA-bd_sf"/>
</dbReference>
<evidence type="ECO:0000256" key="4">
    <source>
        <dbReference type="ARBA" id="ARBA00023125"/>
    </source>
</evidence>
<evidence type="ECO:0000313" key="9">
    <source>
        <dbReference type="Proteomes" id="UP001223390"/>
    </source>
</evidence>
<evidence type="ECO:0000256" key="2">
    <source>
        <dbReference type="ARBA" id="ARBA00023012"/>
    </source>
</evidence>
<dbReference type="PANTHER" id="PTHR35807">
    <property type="entry name" value="TRANSCRIPTIONAL REGULATOR REDD-RELATED"/>
    <property type="match status" value="1"/>
</dbReference>
<dbReference type="InterPro" id="IPR016032">
    <property type="entry name" value="Sig_transdc_resp-reg_C-effctor"/>
</dbReference>
<feature type="DNA-binding region" description="OmpR/PhoB-type" evidence="6">
    <location>
        <begin position="1"/>
        <end position="87"/>
    </location>
</feature>
<dbReference type="InterPro" id="IPR011990">
    <property type="entry name" value="TPR-like_helical_dom_sf"/>
</dbReference>
<evidence type="ECO:0000256" key="3">
    <source>
        <dbReference type="ARBA" id="ARBA00023015"/>
    </source>
</evidence>
<dbReference type="InterPro" id="IPR005158">
    <property type="entry name" value="BTAD"/>
</dbReference>
<proteinExistence type="inferred from homology"/>
<dbReference type="SMART" id="SM00862">
    <property type="entry name" value="Trans_reg_C"/>
    <property type="match status" value="1"/>
</dbReference>
<dbReference type="InterPro" id="IPR051677">
    <property type="entry name" value="AfsR-DnrI-RedD_regulator"/>
</dbReference>
<evidence type="ECO:0000259" key="7">
    <source>
        <dbReference type="PROSITE" id="PS51755"/>
    </source>
</evidence>
<dbReference type="SUPFAM" id="SSF48452">
    <property type="entry name" value="TPR-like"/>
    <property type="match status" value="1"/>
</dbReference>
<dbReference type="Pfam" id="PF00486">
    <property type="entry name" value="Trans_reg_C"/>
    <property type="match status" value="1"/>
</dbReference>
<comment type="caution">
    <text evidence="8">The sequence shown here is derived from an EMBL/GenBank/DDBJ whole genome shotgun (WGS) entry which is preliminary data.</text>
</comment>
<dbReference type="SUPFAM" id="SSF46894">
    <property type="entry name" value="C-terminal effector domain of the bipartite response regulators"/>
    <property type="match status" value="1"/>
</dbReference>
<dbReference type="InterPro" id="IPR001867">
    <property type="entry name" value="OmpR/PhoB-type_DNA-bd"/>
</dbReference>